<proteinExistence type="predicted"/>
<sequence>MPKTTTQADKDALLAKMERDRQVLRRAGMASARSPSFGQAGAAWAKTTALAAGAALGWPPFLKQPLRAMTVVALRARVAELLDRRNTRRVSGILPAPEVERLTRLIAELRASMARLEALGPDVTTGADAIEAERLRMQLDEHVQRLRALQDGMSADASKPLPP</sequence>
<dbReference type="Proteomes" id="UP000239990">
    <property type="component" value="Unassembled WGS sequence"/>
</dbReference>
<accession>A0A2S5GZA9</accession>
<reference evidence="2 3" key="1">
    <citation type="submission" date="2018-02" db="EMBL/GenBank/DDBJ databases">
        <title>Draft Genome of Achromobacter spanius stain 6.</title>
        <authorList>
            <person name="Gunasekera T.S."/>
            <person name="Radwan O."/>
            <person name="Ruiz O.N."/>
        </authorList>
    </citation>
    <scope>NUCLEOTIDE SEQUENCE [LARGE SCALE GENOMIC DNA]</scope>
    <source>
        <strain evidence="2 3">6</strain>
    </source>
</reference>
<protein>
    <submittedName>
        <fullName evidence="2">Uncharacterized protein</fullName>
    </submittedName>
</protein>
<evidence type="ECO:0000313" key="2">
    <source>
        <dbReference type="EMBL" id="PPA78153.1"/>
    </source>
</evidence>
<dbReference type="AlphaFoldDB" id="A0A2S5GZA9"/>
<evidence type="ECO:0000313" key="3">
    <source>
        <dbReference type="Proteomes" id="UP000239990"/>
    </source>
</evidence>
<comment type="caution">
    <text evidence="2">The sequence shown here is derived from an EMBL/GenBank/DDBJ whole genome shotgun (WGS) entry which is preliminary data.</text>
</comment>
<dbReference type="EMBL" id="PREU01000001">
    <property type="protein sequence ID" value="PPA78153.1"/>
    <property type="molecule type" value="Genomic_DNA"/>
</dbReference>
<gene>
    <name evidence="2" type="ORF">C4E15_02405</name>
</gene>
<organism evidence="2 3">
    <name type="scientific">Achromobacter spanius</name>
    <dbReference type="NCBI Taxonomy" id="217203"/>
    <lineage>
        <taxon>Bacteria</taxon>
        <taxon>Pseudomonadati</taxon>
        <taxon>Pseudomonadota</taxon>
        <taxon>Betaproteobacteria</taxon>
        <taxon>Burkholderiales</taxon>
        <taxon>Alcaligenaceae</taxon>
        <taxon>Achromobacter</taxon>
    </lineage>
</organism>
<dbReference type="RefSeq" id="WP_104142108.1">
    <property type="nucleotide sequence ID" value="NZ_PREU01000001.1"/>
</dbReference>
<evidence type="ECO:0000256" key="1">
    <source>
        <dbReference type="SAM" id="Coils"/>
    </source>
</evidence>
<keyword evidence="1" id="KW-0175">Coiled coil</keyword>
<feature type="coiled-coil region" evidence="1">
    <location>
        <begin position="99"/>
        <end position="152"/>
    </location>
</feature>
<name>A0A2S5GZA9_9BURK</name>
<dbReference type="OrthoDB" id="8667368at2"/>